<feature type="signal peptide" evidence="1">
    <location>
        <begin position="1"/>
        <end position="23"/>
    </location>
</feature>
<dbReference type="EMBL" id="RAHJ01000021">
    <property type="protein sequence ID" value="RJX65983.1"/>
    <property type="molecule type" value="Genomic_DNA"/>
</dbReference>
<dbReference type="RefSeq" id="WP_120111581.1">
    <property type="nucleotide sequence ID" value="NZ_RAHJ01000021.1"/>
</dbReference>
<protein>
    <recommendedName>
        <fullName evidence="4">PRC-barrel domain-containing protein</fullName>
    </recommendedName>
</protein>
<name>A0A419QYT4_9SPHN</name>
<reference evidence="2 3" key="1">
    <citation type="submission" date="2018-09" db="EMBL/GenBank/DDBJ databases">
        <title>Altererythrobacter sp.Ery1 and Ery12, the genome sequencing of novel strains in genus Alterythrobacter.</title>
        <authorList>
            <person name="Cheng H."/>
            <person name="Wu Y.-H."/>
            <person name="Fang C."/>
            <person name="Xu X.-W."/>
        </authorList>
    </citation>
    <scope>NUCLEOTIDE SEQUENCE [LARGE SCALE GENOMIC DNA]</scope>
    <source>
        <strain evidence="2 3">Ery12</strain>
    </source>
</reference>
<feature type="chain" id="PRO_5019080501" description="PRC-barrel domain-containing protein" evidence="1">
    <location>
        <begin position="24"/>
        <end position="180"/>
    </location>
</feature>
<gene>
    <name evidence="2" type="ORF">D6858_13495</name>
</gene>
<evidence type="ECO:0008006" key="4">
    <source>
        <dbReference type="Google" id="ProtNLM"/>
    </source>
</evidence>
<comment type="caution">
    <text evidence="2">The sequence shown here is derived from an EMBL/GenBank/DDBJ whole genome shotgun (WGS) entry which is preliminary data.</text>
</comment>
<keyword evidence="3" id="KW-1185">Reference proteome</keyword>
<dbReference type="AlphaFoldDB" id="A0A419QYT4"/>
<dbReference type="OrthoDB" id="7428500at2"/>
<accession>A0A419QYT4</accession>
<sequence>MKFAKLAFAAALATAALPGAAFAQEVAAGATVYGPEGNVVGTVTSVSGGVVVLDTGTHKAPLPANAFGKSDKGPTITVTKQQLDEMVSAQLAAAAQARDTALIAGAAVNSADGKPAGTVKSVEGDDVVLETTDGPVALKRDTFAVDANGALMARYTAEQLTAAAKGGAGAEAAADTGTAE</sequence>
<evidence type="ECO:0000313" key="2">
    <source>
        <dbReference type="EMBL" id="RJX65983.1"/>
    </source>
</evidence>
<proteinExistence type="predicted"/>
<organism evidence="2 3">
    <name type="scientific">Tsuneonella suprasediminis</name>
    <dbReference type="NCBI Taxonomy" id="2306996"/>
    <lineage>
        <taxon>Bacteria</taxon>
        <taxon>Pseudomonadati</taxon>
        <taxon>Pseudomonadota</taxon>
        <taxon>Alphaproteobacteria</taxon>
        <taxon>Sphingomonadales</taxon>
        <taxon>Erythrobacteraceae</taxon>
        <taxon>Tsuneonella</taxon>
    </lineage>
</organism>
<dbReference type="Proteomes" id="UP000284322">
    <property type="component" value="Unassembled WGS sequence"/>
</dbReference>
<keyword evidence="1" id="KW-0732">Signal</keyword>
<evidence type="ECO:0000256" key="1">
    <source>
        <dbReference type="SAM" id="SignalP"/>
    </source>
</evidence>
<evidence type="ECO:0000313" key="3">
    <source>
        <dbReference type="Proteomes" id="UP000284322"/>
    </source>
</evidence>